<dbReference type="EMBL" id="JPME01000015">
    <property type="protein sequence ID" value="KEZ89765.1"/>
    <property type="molecule type" value="Genomic_DNA"/>
</dbReference>
<sequence>MIIEYLEAALSDLDNITDYYYITFGIDSAQKIYEQIRETVSRLERFPNSGTPSKDRLLKLLGYKEIYSGRFVIVYRADEGEGKVFINHIADTQTDYPNLFK</sequence>
<organism evidence="2 3">
    <name type="scientific">Lacrimispora celerecrescens</name>
    <dbReference type="NCBI Taxonomy" id="29354"/>
    <lineage>
        <taxon>Bacteria</taxon>
        <taxon>Bacillati</taxon>
        <taxon>Bacillota</taxon>
        <taxon>Clostridia</taxon>
        <taxon>Lachnospirales</taxon>
        <taxon>Lachnospiraceae</taxon>
        <taxon>Lacrimispora</taxon>
    </lineage>
</organism>
<proteinExistence type="predicted"/>
<accession>A0A084JLD1</accession>
<evidence type="ECO:0008006" key="4">
    <source>
        <dbReference type="Google" id="ProtNLM"/>
    </source>
</evidence>
<keyword evidence="1" id="KW-1277">Toxin-antitoxin system</keyword>
<dbReference type="InterPro" id="IPR035093">
    <property type="entry name" value="RelE/ParE_toxin_dom_sf"/>
</dbReference>
<evidence type="ECO:0000313" key="3">
    <source>
        <dbReference type="Proteomes" id="UP000028525"/>
    </source>
</evidence>
<name>A0A084JLD1_9FIRM</name>
<keyword evidence="3" id="KW-1185">Reference proteome</keyword>
<dbReference type="STRING" id="29354.IO98_13930"/>
<dbReference type="OrthoDB" id="361440at2"/>
<evidence type="ECO:0000256" key="1">
    <source>
        <dbReference type="ARBA" id="ARBA00022649"/>
    </source>
</evidence>
<evidence type="ECO:0000313" key="2">
    <source>
        <dbReference type="EMBL" id="KEZ89765.1"/>
    </source>
</evidence>
<reference evidence="2 3" key="1">
    <citation type="submission" date="2014-07" db="EMBL/GenBank/DDBJ databases">
        <title>Draft genome of Clostridium celerecrescens 152B isolated from sediments associated with methane hydrate from Krishna Godavari basin.</title>
        <authorList>
            <person name="Honkalas V.S."/>
            <person name="Dabir A.P."/>
            <person name="Arora P."/>
            <person name="Dhakephalkar P.K."/>
        </authorList>
    </citation>
    <scope>NUCLEOTIDE SEQUENCE [LARGE SCALE GENOMIC DNA]</scope>
    <source>
        <strain evidence="2 3">152B</strain>
    </source>
</reference>
<dbReference type="RefSeq" id="WP_038281919.1">
    <property type="nucleotide sequence ID" value="NZ_JPME01000015.1"/>
</dbReference>
<comment type="caution">
    <text evidence="2">The sequence shown here is derived from an EMBL/GenBank/DDBJ whole genome shotgun (WGS) entry which is preliminary data.</text>
</comment>
<dbReference type="Proteomes" id="UP000028525">
    <property type="component" value="Unassembled WGS sequence"/>
</dbReference>
<dbReference type="Gene3D" id="3.30.2310.20">
    <property type="entry name" value="RelE-like"/>
    <property type="match status" value="1"/>
</dbReference>
<dbReference type="Pfam" id="PF05016">
    <property type="entry name" value="ParE_toxin"/>
    <property type="match status" value="1"/>
</dbReference>
<dbReference type="AlphaFoldDB" id="A0A084JLD1"/>
<dbReference type="InterPro" id="IPR007712">
    <property type="entry name" value="RelE/ParE_toxin"/>
</dbReference>
<gene>
    <name evidence="2" type="ORF">IO98_13930</name>
</gene>
<protein>
    <recommendedName>
        <fullName evidence="4">Plasmid stabilization protein</fullName>
    </recommendedName>
</protein>